<gene>
    <name evidence="4" type="ordered locus">CAP2UW1_0040</name>
</gene>
<protein>
    <submittedName>
        <fullName evidence="4">DNA protecting protein DprA</fullName>
    </submittedName>
</protein>
<dbReference type="Pfam" id="PF17782">
    <property type="entry name" value="WHD_DprA"/>
    <property type="match status" value="1"/>
</dbReference>
<dbReference type="eggNOG" id="COG1948">
    <property type="taxonomic scope" value="Bacteria"/>
</dbReference>
<evidence type="ECO:0000259" key="2">
    <source>
        <dbReference type="Pfam" id="PF02481"/>
    </source>
</evidence>
<dbReference type="InterPro" id="IPR003488">
    <property type="entry name" value="DprA"/>
</dbReference>
<proteinExistence type="inferred from homology"/>
<dbReference type="InterPro" id="IPR010994">
    <property type="entry name" value="RuvA_2-like"/>
</dbReference>
<dbReference type="SUPFAM" id="SSF102405">
    <property type="entry name" value="MCP/YpsA-like"/>
    <property type="match status" value="1"/>
</dbReference>
<dbReference type="eggNOG" id="COG0758">
    <property type="taxonomic scope" value="Bacteria"/>
</dbReference>
<evidence type="ECO:0000256" key="1">
    <source>
        <dbReference type="ARBA" id="ARBA00006525"/>
    </source>
</evidence>
<dbReference type="SUPFAM" id="SSF47781">
    <property type="entry name" value="RuvA domain 2-like"/>
    <property type="match status" value="1"/>
</dbReference>
<name>C7RIS8_ACCRE</name>
<dbReference type="InterPro" id="IPR041614">
    <property type="entry name" value="DprA_WH"/>
</dbReference>
<evidence type="ECO:0000259" key="3">
    <source>
        <dbReference type="Pfam" id="PF17782"/>
    </source>
</evidence>
<dbReference type="GO" id="GO:0009294">
    <property type="term" value="P:DNA-mediated transformation"/>
    <property type="evidence" value="ECO:0007669"/>
    <property type="project" value="InterPro"/>
</dbReference>
<dbReference type="Gene3D" id="1.10.10.10">
    <property type="entry name" value="Winged helix-like DNA-binding domain superfamily/Winged helix DNA-binding domain"/>
    <property type="match status" value="1"/>
</dbReference>
<accession>C7RIS8</accession>
<evidence type="ECO:0000313" key="4">
    <source>
        <dbReference type="EMBL" id="ACV33414.1"/>
    </source>
</evidence>
<dbReference type="PANTHER" id="PTHR43022">
    <property type="entry name" value="PROTEIN SMF"/>
    <property type="match status" value="1"/>
</dbReference>
<dbReference type="Pfam" id="PF02481">
    <property type="entry name" value="DNA_processg_A"/>
    <property type="match status" value="1"/>
</dbReference>
<dbReference type="InterPro" id="IPR057666">
    <property type="entry name" value="DrpA_SLOG"/>
</dbReference>
<feature type="domain" description="Smf/DprA SLOG" evidence="2">
    <location>
        <begin position="80"/>
        <end position="288"/>
    </location>
</feature>
<dbReference type="KEGG" id="app:CAP2UW1_0040"/>
<comment type="similarity">
    <text evidence="1">Belongs to the DprA/Smf family.</text>
</comment>
<sequence>MDAAESSAGWLRLTLVPGVGGESQRKLLKAFGLPEAIFTAGRSALGDVIGDRTARLLLDTDNRAAVDRALAWANGTNQHLVCLADPEYPQALLQIPDPPTLLYVRGRLSLLNQPALAVVGSRNPTPQGRGNAERFAAAFAEAGLGVVSGLALGIDAAAHRGALNATGNTIAFIGTGIDRIYPAANQQLAFDIAARGAIASEFPLATPPAAANFPRRNRLISGISRGVLVVEATTESGSLITARLAAEQGREVFAIPGSIHSPQSRGCHRLIKQGAKLAEAVADVIEEIGWASAPADRPASATADAAEAGSLLLAMGFDPCSLDELTQRSGLTADAVSVILLHLELDGQVACLPGGHYQRISQA</sequence>
<dbReference type="STRING" id="522306.CAP2UW1_0040"/>
<dbReference type="OrthoDB" id="9785707at2"/>
<dbReference type="NCBIfam" id="TIGR00732">
    <property type="entry name" value="dprA"/>
    <property type="match status" value="1"/>
</dbReference>
<dbReference type="PANTHER" id="PTHR43022:SF1">
    <property type="entry name" value="PROTEIN SMF"/>
    <property type="match status" value="1"/>
</dbReference>
<dbReference type="AlphaFoldDB" id="C7RIS8"/>
<dbReference type="Gene3D" id="3.40.50.450">
    <property type="match status" value="1"/>
</dbReference>
<dbReference type="InterPro" id="IPR036388">
    <property type="entry name" value="WH-like_DNA-bd_sf"/>
</dbReference>
<reference evidence="4" key="1">
    <citation type="submission" date="2009-08" db="EMBL/GenBank/DDBJ databases">
        <authorList>
            <consortium name="US DOE Joint Genome Institute"/>
            <person name="Lucas S."/>
            <person name="Copeland A."/>
            <person name="Lapidus A."/>
            <person name="Glavina del Rio T."/>
            <person name="Dalin E."/>
            <person name="Tice H."/>
            <person name="Bruce D."/>
            <person name="Barry K."/>
            <person name="Pitluck S."/>
            <person name="Lowry S."/>
            <person name="Larimer F."/>
            <person name="Land M."/>
            <person name="Hauser L."/>
            <person name="Kyrpides N."/>
            <person name="Ivanova N."/>
            <person name="McMahon K.D."/>
            <person name="Hugenholtz P."/>
        </authorList>
    </citation>
    <scope>NUCLEOTIDE SEQUENCE</scope>
    <source>
        <strain evidence="4">UW-1</strain>
    </source>
</reference>
<dbReference type="HOGENOM" id="CLU_029601_1_1_4"/>
<organism evidence="4">
    <name type="scientific">Accumulibacter regalis</name>
    <dbReference type="NCBI Taxonomy" id="522306"/>
    <lineage>
        <taxon>Bacteria</taxon>
        <taxon>Pseudomonadati</taxon>
        <taxon>Pseudomonadota</taxon>
        <taxon>Betaproteobacteria</taxon>
        <taxon>Candidatus Accumulibacter</taxon>
    </lineage>
</organism>
<feature type="domain" description="DprA winged helix" evidence="3">
    <location>
        <begin position="296"/>
        <end position="355"/>
    </location>
</feature>
<reference evidence="4" key="2">
    <citation type="submission" date="2009-09" db="EMBL/GenBank/DDBJ databases">
        <title>Complete sequence of chromosome of Candidatus Accumulibacter phosphatis clade IIA str. UW-1.</title>
        <authorList>
            <consortium name="US DOE Joint Genome Institute"/>
            <person name="Martin H.G."/>
            <person name="Ivanova N."/>
            <person name="Kunin V."/>
            <person name="Warnecke F."/>
            <person name="Barry K."/>
            <person name="He S."/>
            <person name="Salamov A."/>
            <person name="Szeto E."/>
            <person name="Dalin E."/>
            <person name="Pangilinan J.L."/>
            <person name="Lapidus A."/>
            <person name="Lowry S."/>
            <person name="Kyrpides N.C."/>
            <person name="McMahon K.D."/>
            <person name="Hugenholtz P."/>
        </authorList>
    </citation>
    <scope>NUCLEOTIDE SEQUENCE [LARGE SCALE GENOMIC DNA]</scope>
    <source>
        <strain evidence="4">UW-1</strain>
    </source>
</reference>
<dbReference type="EMBL" id="CP001715">
    <property type="protein sequence ID" value="ACV33414.1"/>
    <property type="molecule type" value="Genomic_DNA"/>
</dbReference>